<sequence>MPAMHDPFTPEFQAHCFVAGGWVLIGVSVPARWSMFAGNARAATKSICFFWGTRDMHESRLKDKGTHSSGNLRDEALPCVTEDHGT</sequence>
<organism evidence="2 3">
    <name type="scientific">Aspergillus welwitschiae</name>
    <dbReference type="NCBI Taxonomy" id="1341132"/>
    <lineage>
        <taxon>Eukaryota</taxon>
        <taxon>Fungi</taxon>
        <taxon>Dikarya</taxon>
        <taxon>Ascomycota</taxon>
        <taxon>Pezizomycotina</taxon>
        <taxon>Eurotiomycetes</taxon>
        <taxon>Eurotiomycetidae</taxon>
        <taxon>Eurotiales</taxon>
        <taxon>Aspergillaceae</taxon>
        <taxon>Aspergillus</taxon>
        <taxon>Aspergillus subgen. Circumdati</taxon>
    </lineage>
</organism>
<name>A0A3F3PHS6_9EURO</name>
<evidence type="ECO:0000313" key="2">
    <source>
        <dbReference type="EMBL" id="RDH26232.1"/>
    </source>
</evidence>
<evidence type="ECO:0000256" key="1">
    <source>
        <dbReference type="SAM" id="MobiDB-lite"/>
    </source>
</evidence>
<reference evidence="2 3" key="1">
    <citation type="submission" date="2018-07" db="EMBL/GenBank/DDBJ databases">
        <title>The genomes of Aspergillus section Nigri reveals drivers in fungal speciation.</title>
        <authorList>
            <consortium name="DOE Joint Genome Institute"/>
            <person name="Vesth T.C."/>
            <person name="Nybo J."/>
            <person name="Theobald S."/>
            <person name="Brandl J."/>
            <person name="Frisvad J.C."/>
            <person name="Nielsen K.F."/>
            <person name="Lyhne E.K."/>
            <person name="Kogle M.E."/>
            <person name="Kuo A."/>
            <person name="Riley R."/>
            <person name="Clum A."/>
            <person name="Nolan M."/>
            <person name="Lipzen A."/>
            <person name="Salamov A."/>
            <person name="Henrissat B."/>
            <person name="Wiebenga A."/>
            <person name="De vries R.P."/>
            <person name="Grigoriev I.V."/>
            <person name="Mortensen U.H."/>
            <person name="Andersen M.R."/>
            <person name="Baker S.E."/>
        </authorList>
    </citation>
    <scope>NUCLEOTIDE SEQUENCE [LARGE SCALE GENOMIC DNA]</scope>
    <source>
        <strain evidence="2 3">CBS 139.54b</strain>
    </source>
</reference>
<keyword evidence="3" id="KW-1185">Reference proteome</keyword>
<dbReference type="Proteomes" id="UP000253729">
    <property type="component" value="Unassembled WGS sequence"/>
</dbReference>
<dbReference type="EMBL" id="KZ852202">
    <property type="protein sequence ID" value="RDH26232.1"/>
    <property type="molecule type" value="Genomic_DNA"/>
</dbReference>
<proteinExistence type="predicted"/>
<dbReference type="AlphaFoldDB" id="A0A3F3PHS6"/>
<dbReference type="GeneID" id="38138444"/>
<evidence type="ECO:0000313" key="3">
    <source>
        <dbReference type="Proteomes" id="UP000253729"/>
    </source>
</evidence>
<protein>
    <submittedName>
        <fullName evidence="2">Uncharacterized protein</fullName>
    </submittedName>
</protein>
<feature type="region of interest" description="Disordered" evidence="1">
    <location>
        <begin position="61"/>
        <end position="86"/>
    </location>
</feature>
<gene>
    <name evidence="2" type="ORF">BDQ94DRAFT_164656</name>
</gene>
<dbReference type="RefSeq" id="XP_026619254.1">
    <property type="nucleotide sequence ID" value="XM_026770088.1"/>
</dbReference>
<accession>A0A3F3PHS6</accession>